<dbReference type="InterPro" id="IPR029050">
    <property type="entry name" value="Immunoprotect_excell_Ig-like"/>
</dbReference>
<name>A0A3E5HM58_BIFPS</name>
<feature type="region of interest" description="Disordered" evidence="2">
    <location>
        <begin position="331"/>
        <end position="358"/>
    </location>
</feature>
<proteinExistence type="predicted"/>
<keyword evidence="1" id="KW-0732">Signal</keyword>
<keyword evidence="3" id="KW-0472">Membrane</keyword>
<feature type="transmembrane region" description="Helical" evidence="3">
    <location>
        <begin position="213"/>
        <end position="234"/>
    </location>
</feature>
<feature type="compositionally biased region" description="Polar residues" evidence="2">
    <location>
        <begin position="115"/>
        <end position="140"/>
    </location>
</feature>
<evidence type="ECO:0000256" key="2">
    <source>
        <dbReference type="SAM" id="MobiDB-lite"/>
    </source>
</evidence>
<dbReference type="AlphaFoldDB" id="A0A3E5HM58"/>
<reference evidence="5 6" key="1">
    <citation type="submission" date="2018-08" db="EMBL/GenBank/DDBJ databases">
        <title>A genome reference for cultivated species of the human gut microbiota.</title>
        <authorList>
            <person name="Zou Y."/>
            <person name="Xue W."/>
            <person name="Luo G."/>
        </authorList>
    </citation>
    <scope>NUCLEOTIDE SEQUENCE [LARGE SCALE GENOMIC DNA]</scope>
    <source>
        <strain evidence="5 6">OF05-12</strain>
    </source>
</reference>
<feature type="domain" description="DUF5067" evidence="4">
    <location>
        <begin position="427"/>
        <end position="523"/>
    </location>
</feature>
<evidence type="ECO:0000256" key="3">
    <source>
        <dbReference type="SAM" id="Phobius"/>
    </source>
</evidence>
<gene>
    <name evidence="5" type="ORF">DXA79_06395</name>
</gene>
<dbReference type="Pfam" id="PF16729">
    <property type="entry name" value="DUF5067"/>
    <property type="match status" value="2"/>
</dbReference>
<comment type="caution">
    <text evidence="5">The sequence shown here is derived from an EMBL/GenBank/DDBJ whole genome shotgun (WGS) entry which is preliminary data.</text>
</comment>
<sequence length="543" mass="60631">MQPHWMRESAKATPVRLTAIVISQSSTIRCSALLEADFSIQLLMEGTDQKEPFMGLLNNNDYIDPFKGSDYIDPSSNAERLSNQVNRGHARRESYVQRRYVKPAQSDQASRDRQAPQNTRSKQDGRSQQAQGDQSTRGDTLQTMLNDWSTQTMRYAQSMQQSLQQALRQNQQNPQNPQGRPSQPYNPPRIQTERATREFQSTSDKKQRRHKNGFVTVLEIVIIIAVIASIGGMLSDSMSNIISDFDGSTSQFEELSTQETVSEDVGKLYSTGGKALEVNIEGVQTGPEDLNGDATLTVLLTCTNIGKKTMYPHAVADLMVMQNGIELAPAFTSNEDSDRTELSGAEMKPKKSSQTTSSFVLTDTNSPVVVQLMNYSQHNVVRAAFSFDEVDIEGSLKHIDYAAVPQPEQVDASNFDEDGSVTDYDESTLHFRVDSIEKTSPSYADHDIAFARISWYVENGSKYRAFLNYMDVSATQDGTELHSTYLDDDSYSTTRKVTPGVKMTTTVAFETQSNSPVTFIFSDYGDEILRKTVNLRSIESLEL</sequence>
<dbReference type="InterPro" id="IPR031989">
    <property type="entry name" value="DUF5067"/>
</dbReference>
<keyword evidence="3" id="KW-1133">Transmembrane helix</keyword>
<evidence type="ECO:0000259" key="4">
    <source>
        <dbReference type="Pfam" id="PF16729"/>
    </source>
</evidence>
<dbReference type="Proteomes" id="UP000261031">
    <property type="component" value="Unassembled WGS sequence"/>
</dbReference>
<dbReference type="Gene3D" id="2.60.40.1240">
    <property type="match status" value="2"/>
</dbReference>
<protein>
    <submittedName>
        <fullName evidence="5">DUF5067 domain-containing protein</fullName>
    </submittedName>
</protein>
<evidence type="ECO:0000313" key="6">
    <source>
        <dbReference type="Proteomes" id="UP000261031"/>
    </source>
</evidence>
<keyword evidence="3" id="KW-0812">Transmembrane</keyword>
<organism evidence="5 6">
    <name type="scientific">Bifidobacterium pseudocatenulatum</name>
    <dbReference type="NCBI Taxonomy" id="28026"/>
    <lineage>
        <taxon>Bacteria</taxon>
        <taxon>Bacillati</taxon>
        <taxon>Actinomycetota</taxon>
        <taxon>Actinomycetes</taxon>
        <taxon>Bifidobacteriales</taxon>
        <taxon>Bifidobacteriaceae</taxon>
        <taxon>Bifidobacterium</taxon>
    </lineage>
</organism>
<feature type="domain" description="DUF5067" evidence="4">
    <location>
        <begin position="274"/>
        <end position="373"/>
    </location>
</feature>
<dbReference type="EMBL" id="QSWD01000003">
    <property type="protein sequence ID" value="RGP02835.1"/>
    <property type="molecule type" value="Genomic_DNA"/>
</dbReference>
<feature type="region of interest" description="Disordered" evidence="2">
    <location>
        <begin position="155"/>
        <end position="189"/>
    </location>
</feature>
<feature type="compositionally biased region" description="Low complexity" evidence="2">
    <location>
        <begin position="156"/>
        <end position="183"/>
    </location>
</feature>
<accession>A0A3E5HM58</accession>
<evidence type="ECO:0000256" key="1">
    <source>
        <dbReference type="ARBA" id="ARBA00022729"/>
    </source>
</evidence>
<evidence type="ECO:0000313" key="5">
    <source>
        <dbReference type="EMBL" id="RGP02835.1"/>
    </source>
</evidence>
<feature type="region of interest" description="Disordered" evidence="2">
    <location>
        <begin position="81"/>
        <end position="140"/>
    </location>
</feature>